<dbReference type="Pfam" id="PF08379">
    <property type="entry name" value="Bact_transglu_N"/>
    <property type="match status" value="1"/>
</dbReference>
<evidence type="ECO:0000313" key="2">
    <source>
        <dbReference type="EMBL" id="HJE52284.1"/>
    </source>
</evidence>
<dbReference type="InterPro" id="IPR013589">
    <property type="entry name" value="Bac_transglu_N"/>
</dbReference>
<evidence type="ECO:0000259" key="1">
    <source>
        <dbReference type="SMART" id="SM00460"/>
    </source>
</evidence>
<feature type="domain" description="Transglutaminase-like" evidence="1">
    <location>
        <begin position="168"/>
        <end position="235"/>
    </location>
</feature>
<gene>
    <name evidence="2" type="ORF">K8V15_10000</name>
</gene>
<dbReference type="PANTHER" id="PTHR33490">
    <property type="entry name" value="BLR5614 PROTEIN-RELATED"/>
    <property type="match status" value="1"/>
</dbReference>
<protein>
    <submittedName>
        <fullName evidence="2">Transglutaminase family protein</fullName>
    </submittedName>
</protein>
<sequence>MSQYRIVHTTGYRYEGGANDSFNEARMTPLTSRRQLVLSSRLDITPVAWTHPHRDYWGTSAVAFEVHERHAELKVVATSTVDIHEVSRTEESLGWEGLADANLRDKHVEYLTMTDYVRPHRDVARLAESIRKHAATPTDAVEQLTSKLREKVSYVPGVTKVNTLASEVWEHGAGVCQDIAHLTIGALRHIGVPTRYVSGYVVTSKDPEVGETMVGESHAWIQYFDGEWLGFDPTNQSTPSGTHVEVGFGRDYSDVAPLTGIYTGSSGSEMYVSVEMTRLT</sequence>
<dbReference type="EMBL" id="DYZF01000251">
    <property type="protein sequence ID" value="HJE52284.1"/>
    <property type="molecule type" value="Genomic_DNA"/>
</dbReference>
<accession>A0A921ER70</accession>
<proteinExistence type="predicted"/>
<reference evidence="2" key="2">
    <citation type="submission" date="2021-09" db="EMBL/GenBank/DDBJ databases">
        <authorList>
            <person name="Gilroy R."/>
        </authorList>
    </citation>
    <scope>NUCLEOTIDE SEQUENCE</scope>
    <source>
        <strain evidence="2">ChiGjej3B3-7470</strain>
    </source>
</reference>
<name>A0A921ER70_9ACTN</name>
<dbReference type="Proteomes" id="UP000712713">
    <property type="component" value="Unassembled WGS sequence"/>
</dbReference>
<dbReference type="PANTHER" id="PTHR33490:SF6">
    <property type="entry name" value="SLL1049 PROTEIN"/>
    <property type="match status" value="1"/>
</dbReference>
<dbReference type="SUPFAM" id="SSF54001">
    <property type="entry name" value="Cysteine proteinases"/>
    <property type="match status" value="1"/>
</dbReference>
<dbReference type="SMART" id="SM00460">
    <property type="entry name" value="TGc"/>
    <property type="match status" value="1"/>
</dbReference>
<dbReference type="InterPro" id="IPR002931">
    <property type="entry name" value="Transglutaminase-like"/>
</dbReference>
<comment type="caution">
    <text evidence="2">The sequence shown here is derived from an EMBL/GenBank/DDBJ whole genome shotgun (WGS) entry which is preliminary data.</text>
</comment>
<evidence type="ECO:0000313" key="3">
    <source>
        <dbReference type="Proteomes" id="UP000712713"/>
    </source>
</evidence>
<dbReference type="Gene3D" id="3.10.620.30">
    <property type="match status" value="1"/>
</dbReference>
<reference evidence="2" key="1">
    <citation type="journal article" date="2021" name="PeerJ">
        <title>Extensive microbial diversity within the chicken gut microbiome revealed by metagenomics and culture.</title>
        <authorList>
            <person name="Gilroy R."/>
            <person name="Ravi A."/>
            <person name="Getino M."/>
            <person name="Pursley I."/>
            <person name="Horton D.L."/>
            <person name="Alikhan N.F."/>
            <person name="Baker D."/>
            <person name="Gharbi K."/>
            <person name="Hall N."/>
            <person name="Watson M."/>
            <person name="Adriaenssens E.M."/>
            <person name="Foster-Nyarko E."/>
            <person name="Jarju S."/>
            <person name="Secka A."/>
            <person name="Antonio M."/>
            <person name="Oren A."/>
            <person name="Chaudhuri R.R."/>
            <person name="La Ragione R."/>
            <person name="Hildebrand F."/>
            <person name="Pallen M.J."/>
        </authorList>
    </citation>
    <scope>NUCLEOTIDE SEQUENCE</scope>
    <source>
        <strain evidence="2">ChiGjej3B3-7470</strain>
    </source>
</reference>
<organism evidence="2 3">
    <name type="scientific">Tessaracoccus flavescens</name>
    <dbReference type="NCBI Taxonomy" id="399497"/>
    <lineage>
        <taxon>Bacteria</taxon>
        <taxon>Bacillati</taxon>
        <taxon>Actinomycetota</taxon>
        <taxon>Actinomycetes</taxon>
        <taxon>Propionibacteriales</taxon>
        <taxon>Propionibacteriaceae</taxon>
        <taxon>Tessaracoccus</taxon>
    </lineage>
</organism>
<dbReference type="InterPro" id="IPR038765">
    <property type="entry name" value="Papain-like_cys_pep_sf"/>
</dbReference>
<dbReference type="Pfam" id="PF01841">
    <property type="entry name" value="Transglut_core"/>
    <property type="match status" value="1"/>
</dbReference>
<dbReference type="AlphaFoldDB" id="A0A921ER70"/>